<evidence type="ECO:0000256" key="2">
    <source>
        <dbReference type="SAM" id="MobiDB-lite"/>
    </source>
</evidence>
<proteinExistence type="predicted"/>
<dbReference type="Proteomes" id="UP001153365">
    <property type="component" value="Unassembled WGS sequence"/>
</dbReference>
<keyword evidence="1" id="KW-0175">Coiled coil</keyword>
<feature type="region of interest" description="Disordered" evidence="2">
    <location>
        <begin position="431"/>
        <end position="451"/>
    </location>
</feature>
<organism evidence="3 4">
    <name type="scientific">Phakopsora pachyrhizi</name>
    <name type="common">Asian soybean rust disease fungus</name>
    <dbReference type="NCBI Taxonomy" id="170000"/>
    <lineage>
        <taxon>Eukaryota</taxon>
        <taxon>Fungi</taxon>
        <taxon>Dikarya</taxon>
        <taxon>Basidiomycota</taxon>
        <taxon>Pucciniomycotina</taxon>
        <taxon>Pucciniomycetes</taxon>
        <taxon>Pucciniales</taxon>
        <taxon>Phakopsoraceae</taxon>
        <taxon>Phakopsora</taxon>
    </lineage>
</organism>
<feature type="compositionally biased region" description="Basic and acidic residues" evidence="2">
    <location>
        <begin position="147"/>
        <end position="156"/>
    </location>
</feature>
<dbReference type="EMBL" id="CALTRL010005766">
    <property type="protein sequence ID" value="CAH7686025.1"/>
    <property type="molecule type" value="Genomic_DNA"/>
</dbReference>
<evidence type="ECO:0000313" key="4">
    <source>
        <dbReference type="Proteomes" id="UP001153365"/>
    </source>
</evidence>
<reference evidence="3" key="1">
    <citation type="submission" date="2022-06" db="EMBL/GenBank/DDBJ databases">
        <authorList>
            <consortium name="SYNGENTA / RWTH Aachen University"/>
        </authorList>
    </citation>
    <scope>NUCLEOTIDE SEQUENCE</scope>
</reference>
<evidence type="ECO:0000313" key="3">
    <source>
        <dbReference type="EMBL" id="CAH7686025.1"/>
    </source>
</evidence>
<evidence type="ECO:0000256" key="1">
    <source>
        <dbReference type="SAM" id="Coils"/>
    </source>
</evidence>
<accession>A0AAV0BGD3</accession>
<feature type="compositionally biased region" description="Low complexity" evidence="2">
    <location>
        <begin position="71"/>
        <end position="87"/>
    </location>
</feature>
<dbReference type="AlphaFoldDB" id="A0AAV0BGD3"/>
<gene>
    <name evidence="3" type="ORF">PPACK8108_LOCUS20622</name>
</gene>
<evidence type="ECO:0008006" key="5">
    <source>
        <dbReference type="Google" id="ProtNLM"/>
    </source>
</evidence>
<keyword evidence="4" id="KW-1185">Reference proteome</keyword>
<feature type="region of interest" description="Disordered" evidence="2">
    <location>
        <begin position="376"/>
        <end position="418"/>
    </location>
</feature>
<feature type="compositionally biased region" description="Low complexity" evidence="2">
    <location>
        <begin position="431"/>
        <end position="442"/>
    </location>
</feature>
<feature type="region of interest" description="Disordered" evidence="2">
    <location>
        <begin position="33"/>
        <end position="165"/>
    </location>
</feature>
<name>A0AAV0BGD3_PHAPC</name>
<protein>
    <recommendedName>
        <fullName evidence="5">BZIP domain-containing protein</fullName>
    </recommendedName>
</protein>
<feature type="compositionally biased region" description="Polar residues" evidence="2">
    <location>
        <begin position="88"/>
        <end position="110"/>
    </location>
</feature>
<feature type="coiled-coil region" evidence="1">
    <location>
        <begin position="230"/>
        <end position="264"/>
    </location>
</feature>
<sequence length="732" mass="82396">MSFLSQLVREREITIDPSLISYSNSLSIHNTTLNHNPKPSDITFNDTSHVNDSLPSRTHTHHHQPCPLPPLSSYDPYLSSSSNPSESHQTNPQQSKSHLNRSEIVSSPSSAGCGRRVTDHDPDRTPPSLTEPSDHHHPNGQQKRRRLSTDGHEKTGDQSQATQSGNLSSIQLAQAMAMVQAKQQRPGNVISPLLLSISGLSPDPTCQSNSSARQLTQAELELSKRIDIALSPLRLEISRLRSRIEVLEEERLATTREISFLKNLWARTYESRDHNIFSEKSEINPISSQASKYGTKAPSLLHSPSEILTSGQLHSPFDVNGNVSASSISCSTMTPKNLGKGSGFARERSESVNPEKSVPAQLRSLILGNESFTVADGDAPFRRHSSRKKPESLLGVEPEDSPSSASNRAKHRKPELSRTVRATVFRLMGVSSSNSPSAQNASLPGESKFGSEKTRAYHGYTTTPCFPEFSENLFDSETNTKLWRWDWSKTIRQSQNNTSFAKEIRHVIVKEAADPIRPMHTEVPPGDWQYLDDAIDSAYTNMRRERENLLDPNKMVKKEVHRARNKKRGLKEDKYKRRKKAFEEYKSDPKGYANRLKEMNWEFTDRPVALEADLMNSSVEEESYQWDDSLDLKYMSSEDEANVNDFENPISIGTERAGSSLAASDKVFAICRPAWRSKQLQNFFSILDVVKQPERAYRRVMGSARKSRPPVGTPVWSEWLILAHFLVFIFYT</sequence>
<comment type="caution">
    <text evidence="3">The sequence shown here is derived from an EMBL/GenBank/DDBJ whole genome shotgun (WGS) entry which is preliminary data.</text>
</comment>
<feature type="compositionally biased region" description="Polar residues" evidence="2">
    <location>
        <begin position="33"/>
        <end position="57"/>
    </location>
</feature>
<feature type="region of interest" description="Disordered" evidence="2">
    <location>
        <begin position="334"/>
        <end position="357"/>
    </location>
</feature>